<dbReference type="Proteomes" id="UP000001610">
    <property type="component" value="Unassembled WGS sequence"/>
</dbReference>
<proteinExistence type="predicted"/>
<feature type="compositionally biased region" description="Acidic residues" evidence="1">
    <location>
        <begin position="54"/>
        <end position="63"/>
    </location>
</feature>
<sequence length="318" mass="35412">MPPSRRRARQVRIHTGCAIQPATANKVQVDEDETEGNSTHLQRDNGTGSAAEAETGDEASENEDPSRAGDEQLAKKLVRYALSCEFSRTPIRRDGIKERVLGNQGRAFRKIFALAQKQLRTIWGMELRELPVREKMTLQEKRHAMRSNAQPKTGSGAYILTSVLPAAYRSAAIVPPSRIPTVEDEAIYLAFYTMVVSLIWLSANELSDPKLKRHLQRLNADKNVASEKTELTLKRMERQGYVVRNVNRPPVGHEGDEIVTWHVGPRGREEIGLDGVMGFVREVYGGPSDDLEKKLRSSLGIKQVQEAGAEDADGDTVM</sequence>
<dbReference type="InterPro" id="IPR041898">
    <property type="entry name" value="MAGE_WH1"/>
</dbReference>
<protein>
    <submittedName>
        <fullName evidence="3">MAGE protein</fullName>
    </submittedName>
</protein>
<feature type="domain" description="MAGE" evidence="2">
    <location>
        <begin position="77"/>
        <end position="276"/>
    </location>
</feature>
<evidence type="ECO:0000259" key="2">
    <source>
        <dbReference type="SMART" id="SM01373"/>
    </source>
</evidence>
<dbReference type="FunCoup" id="G3J648">
    <property type="interactions" value="27"/>
</dbReference>
<keyword evidence="4" id="KW-1185">Reference proteome</keyword>
<dbReference type="RefSeq" id="XP_006666029.1">
    <property type="nucleotide sequence ID" value="XM_006665966.1"/>
</dbReference>
<evidence type="ECO:0000313" key="4">
    <source>
        <dbReference type="Proteomes" id="UP000001610"/>
    </source>
</evidence>
<dbReference type="EMBL" id="JH126399">
    <property type="protein sequence ID" value="EGX96152.1"/>
    <property type="molecule type" value="Genomic_DNA"/>
</dbReference>
<dbReference type="Gene3D" id="1.10.10.1200">
    <property type="entry name" value="MAGE homology domain, winged helix WH1 motif"/>
    <property type="match status" value="1"/>
</dbReference>
<dbReference type="eggNOG" id="ENOG502RZAS">
    <property type="taxonomic scope" value="Eukaryota"/>
</dbReference>
<reference evidence="3 4" key="1">
    <citation type="journal article" date="2011" name="Genome Biol.">
        <title>Genome sequence of the insect pathogenic fungus Cordyceps militaris, a valued traditional Chinese medicine.</title>
        <authorList>
            <person name="Zheng P."/>
            <person name="Xia Y."/>
            <person name="Xiao G."/>
            <person name="Xiong C."/>
            <person name="Hu X."/>
            <person name="Zhang S."/>
            <person name="Zheng H."/>
            <person name="Huang Y."/>
            <person name="Zhou Y."/>
            <person name="Wang S."/>
            <person name="Zhao G.P."/>
            <person name="Liu X."/>
            <person name="St Leger R.J."/>
            <person name="Wang C."/>
        </authorList>
    </citation>
    <scope>NUCLEOTIDE SEQUENCE [LARGE SCALE GENOMIC DNA]</scope>
    <source>
        <strain evidence="3 4">CM01</strain>
    </source>
</reference>
<dbReference type="SMART" id="SM01373">
    <property type="entry name" value="MAGE"/>
    <property type="match status" value="1"/>
</dbReference>
<dbReference type="HOGENOM" id="CLU_048908_0_0_1"/>
<organism evidence="3 4">
    <name type="scientific">Cordyceps militaris (strain CM01)</name>
    <name type="common">Caterpillar fungus</name>
    <dbReference type="NCBI Taxonomy" id="983644"/>
    <lineage>
        <taxon>Eukaryota</taxon>
        <taxon>Fungi</taxon>
        <taxon>Dikarya</taxon>
        <taxon>Ascomycota</taxon>
        <taxon>Pezizomycotina</taxon>
        <taxon>Sordariomycetes</taxon>
        <taxon>Hypocreomycetidae</taxon>
        <taxon>Hypocreales</taxon>
        <taxon>Cordycipitaceae</taxon>
        <taxon>Cordyceps</taxon>
    </lineage>
</organism>
<dbReference type="VEuPathDB" id="FungiDB:CCM_00807"/>
<dbReference type="PANTHER" id="PTHR11736">
    <property type="entry name" value="MELANOMA-ASSOCIATED ANTIGEN MAGE ANTIGEN"/>
    <property type="match status" value="1"/>
</dbReference>
<dbReference type="AlphaFoldDB" id="G3J648"/>
<feature type="region of interest" description="Disordered" evidence="1">
    <location>
        <begin position="1"/>
        <end position="69"/>
    </location>
</feature>
<evidence type="ECO:0000256" key="1">
    <source>
        <dbReference type="SAM" id="MobiDB-lite"/>
    </source>
</evidence>
<dbReference type="GeneID" id="18162841"/>
<dbReference type="Gene3D" id="1.10.10.1210">
    <property type="entry name" value="MAGE homology domain, winged helix WH2 motif"/>
    <property type="match status" value="1"/>
</dbReference>
<dbReference type="InterPro" id="IPR002190">
    <property type="entry name" value="MHD_dom"/>
</dbReference>
<feature type="compositionally biased region" description="Polar residues" evidence="1">
    <location>
        <begin position="36"/>
        <end position="48"/>
    </location>
</feature>
<dbReference type="KEGG" id="cmt:CCM_00807"/>
<feature type="compositionally biased region" description="Basic residues" evidence="1">
    <location>
        <begin position="1"/>
        <end position="12"/>
    </location>
</feature>
<dbReference type="InParanoid" id="G3J648"/>
<dbReference type="PANTHER" id="PTHR11736:SF14">
    <property type="entry name" value="NSE3 HOMOLOG, SMC5-SMC6 COMPLEX COMPONENT"/>
    <property type="match status" value="1"/>
</dbReference>
<dbReference type="InterPro" id="IPR037445">
    <property type="entry name" value="MAGE"/>
</dbReference>
<accession>G3J648</accession>
<dbReference type="GO" id="GO:0006281">
    <property type="term" value="P:DNA repair"/>
    <property type="evidence" value="ECO:0007669"/>
    <property type="project" value="TreeGrafter"/>
</dbReference>
<gene>
    <name evidence="3" type="ORF">CCM_00807</name>
</gene>
<evidence type="ECO:0000313" key="3">
    <source>
        <dbReference type="EMBL" id="EGX96152.1"/>
    </source>
</evidence>
<dbReference type="STRING" id="983644.G3J648"/>
<dbReference type="OMA" id="GMQMVEQ"/>
<dbReference type="OrthoDB" id="205198at2759"/>
<dbReference type="InterPro" id="IPR041899">
    <property type="entry name" value="MAGE_WH2"/>
</dbReference>
<name>G3J648_CORMM</name>
<dbReference type="Pfam" id="PF01454">
    <property type="entry name" value="MAGE"/>
    <property type="match status" value="1"/>
</dbReference>
<dbReference type="GO" id="GO:0005634">
    <property type="term" value="C:nucleus"/>
    <property type="evidence" value="ECO:0007669"/>
    <property type="project" value="TreeGrafter"/>
</dbReference>